<dbReference type="Gene3D" id="2.60.40.690">
    <property type="entry name" value="Alpha-macroglobulin, receptor-binding domain"/>
    <property type="match status" value="1"/>
</dbReference>
<organism evidence="2 3">
    <name type="scientific">Periplaneta americana</name>
    <name type="common">American cockroach</name>
    <name type="synonym">Blatta americana</name>
    <dbReference type="NCBI Taxonomy" id="6978"/>
    <lineage>
        <taxon>Eukaryota</taxon>
        <taxon>Metazoa</taxon>
        <taxon>Ecdysozoa</taxon>
        <taxon>Arthropoda</taxon>
        <taxon>Hexapoda</taxon>
        <taxon>Insecta</taxon>
        <taxon>Pterygota</taxon>
        <taxon>Neoptera</taxon>
        <taxon>Polyneoptera</taxon>
        <taxon>Dictyoptera</taxon>
        <taxon>Blattodea</taxon>
        <taxon>Blattoidea</taxon>
        <taxon>Blattidae</taxon>
        <taxon>Blattinae</taxon>
        <taxon>Periplaneta</taxon>
    </lineage>
</organism>
<dbReference type="Gene3D" id="1.50.10.20">
    <property type="match status" value="1"/>
</dbReference>
<dbReference type="SUPFAM" id="SSF49410">
    <property type="entry name" value="Alpha-macroglobulin receptor domain"/>
    <property type="match status" value="1"/>
</dbReference>
<dbReference type="PANTHER" id="PTHR11412:SF146">
    <property type="entry name" value="CD109 ANTIGEN"/>
    <property type="match status" value="1"/>
</dbReference>
<dbReference type="Pfam" id="PF07677">
    <property type="entry name" value="A2M_recep"/>
    <property type="match status" value="1"/>
</dbReference>
<evidence type="ECO:0000313" key="2">
    <source>
        <dbReference type="EMBL" id="KAJ4443777.1"/>
    </source>
</evidence>
<keyword evidence="3" id="KW-1185">Reference proteome</keyword>
<dbReference type="EMBL" id="JAJSOF020000013">
    <property type="protein sequence ID" value="KAJ4443777.1"/>
    <property type="molecule type" value="Genomic_DNA"/>
</dbReference>
<gene>
    <name evidence="2" type="ORF">ANN_05555</name>
</gene>
<dbReference type="InterPro" id="IPR013783">
    <property type="entry name" value="Ig-like_fold"/>
</dbReference>
<evidence type="ECO:0000313" key="3">
    <source>
        <dbReference type="Proteomes" id="UP001148838"/>
    </source>
</evidence>
<dbReference type="Gene3D" id="2.60.40.10">
    <property type="entry name" value="Immunoglobulins"/>
    <property type="match status" value="1"/>
</dbReference>
<dbReference type="InterPro" id="IPR036595">
    <property type="entry name" value="A-macroglobulin_rcpt-bd_sf"/>
</dbReference>
<dbReference type="InterPro" id="IPR008930">
    <property type="entry name" value="Terpenoid_cyclase/PrenylTrfase"/>
</dbReference>
<feature type="domain" description="Alpha-macroglobulin receptor-binding" evidence="1">
    <location>
        <begin position="621"/>
        <end position="715"/>
    </location>
</feature>
<dbReference type="PANTHER" id="PTHR11412">
    <property type="entry name" value="MACROGLOBULIN / COMPLEMENT"/>
    <property type="match status" value="1"/>
</dbReference>
<dbReference type="SUPFAM" id="SSF48239">
    <property type="entry name" value="Terpenoid cyclases/Protein prenyltransferases"/>
    <property type="match status" value="1"/>
</dbReference>
<dbReference type="InterPro" id="IPR009048">
    <property type="entry name" value="A-macroglobulin_rcpt-bd"/>
</dbReference>
<feature type="non-terminal residue" evidence="2">
    <location>
        <position position="718"/>
    </location>
</feature>
<accession>A0ABQ8TDA0</accession>
<dbReference type="SMART" id="SM01361">
    <property type="entry name" value="A2M_recep"/>
    <property type="match status" value="1"/>
</dbReference>
<dbReference type="InterPro" id="IPR050473">
    <property type="entry name" value="A2M/Complement_sys"/>
</dbReference>
<dbReference type="Pfam" id="PF07678">
    <property type="entry name" value="TED_complement"/>
    <property type="match status" value="1"/>
</dbReference>
<dbReference type="Proteomes" id="UP001148838">
    <property type="component" value="Unassembled WGS sequence"/>
</dbReference>
<reference evidence="2 3" key="1">
    <citation type="journal article" date="2022" name="Allergy">
        <title>Genome assembly and annotation of Periplaneta americana reveal a comprehensive cockroach allergen profile.</title>
        <authorList>
            <person name="Wang L."/>
            <person name="Xiong Q."/>
            <person name="Saelim N."/>
            <person name="Wang L."/>
            <person name="Nong W."/>
            <person name="Wan A.T."/>
            <person name="Shi M."/>
            <person name="Liu X."/>
            <person name="Cao Q."/>
            <person name="Hui J.H.L."/>
            <person name="Sookrung N."/>
            <person name="Leung T.F."/>
            <person name="Tungtrongchitr A."/>
            <person name="Tsui S.K.W."/>
        </authorList>
    </citation>
    <scope>NUCLEOTIDE SEQUENCE [LARGE SCALE GENOMIC DNA]</scope>
    <source>
        <strain evidence="2">PWHHKU_190912</strain>
    </source>
</reference>
<proteinExistence type="predicted"/>
<sequence length="718" mass="82329">MHVEGPSACRRGEQVGLRLLLLNNEPYEMFVVLTLHASPDYKFVHVEEGGIVTSFGARLSGGEHQHLVYLAPETQQNVDMPVAPSIEQGDVDVVISAMTQVGRSEVVHTITVLGEGAMVNKHTSVYLDLKSRALVLQYLDIYVEETPIVPYQQWRRYVYGSTSGSITLTGDIIGPAFPEIPLTSGVVLGRELKGTDGRIFELGVNIWTLHYLRLTNQLQWDVAKRVLEDVNMIFAQAMKRYDKRGWFKNWDTSAPSVWLTAYAVRIFKHATFQDWENHFYIEPQIFTKSMEWILKHQTDLGSFMETPWYHEPLDAKMTGKARGRINDTMEYRNVTLTAHVLITIQEVMQVMQGGMRTEVAKASVKAMRYLERQLSSMTDSYEIAITAYALTLCDSIEKEFVFNLLRSKGIEVGDGLLHWSRTPIPPYVIRYENQRPFICPRDYQTDDSLAVEATSYALMVYLMREGLTVIPEKIIRWLTSVRMASSSFISTTDSVFALQAMTEYAFRARLKDITDMSVTMELPSTPGYRKTLYVDNTSYSEVQMLDVPNVWGHVNVIARGSGQSVIQMDINFGVDYEGFRELAIIDTFELEVKEYYSTFRNKSFITIQNCFRWILDDPPVSGLSVLEVEIPTGYNLVESEAEQLIESGLHPTLKDARVIEGKTFWFFERITREWTCFNHTVKRWYPVANISLYRQVQLYETHAKGNKALYKVLFYTVL</sequence>
<evidence type="ECO:0000259" key="1">
    <source>
        <dbReference type="SMART" id="SM01361"/>
    </source>
</evidence>
<dbReference type="InterPro" id="IPR011626">
    <property type="entry name" value="Alpha-macroglobulin_TED"/>
</dbReference>
<name>A0ABQ8TDA0_PERAM</name>
<comment type="caution">
    <text evidence="2">The sequence shown here is derived from an EMBL/GenBank/DDBJ whole genome shotgun (WGS) entry which is preliminary data.</text>
</comment>
<protein>
    <recommendedName>
        <fullName evidence="1">Alpha-macroglobulin receptor-binding domain-containing protein</fullName>
    </recommendedName>
</protein>